<dbReference type="EMBL" id="KV442015">
    <property type="protein sequence ID" value="OAQ35020.1"/>
    <property type="molecule type" value="Genomic_DNA"/>
</dbReference>
<dbReference type="AlphaFoldDB" id="A0A197KC00"/>
<keyword evidence="3" id="KW-1185">Reference proteome</keyword>
<evidence type="ECO:0000313" key="2">
    <source>
        <dbReference type="EMBL" id="OAQ35020.1"/>
    </source>
</evidence>
<dbReference type="Gene3D" id="3.90.640.10">
    <property type="entry name" value="Actin, Chain A, domain 4"/>
    <property type="match status" value="1"/>
</dbReference>
<dbReference type="PANTHER" id="PTHR14187:SF5">
    <property type="entry name" value="HEAT SHOCK 70 KDA PROTEIN 12A"/>
    <property type="match status" value="1"/>
</dbReference>
<organism evidence="2 3">
    <name type="scientific">Linnemannia elongata AG-77</name>
    <dbReference type="NCBI Taxonomy" id="1314771"/>
    <lineage>
        <taxon>Eukaryota</taxon>
        <taxon>Fungi</taxon>
        <taxon>Fungi incertae sedis</taxon>
        <taxon>Mucoromycota</taxon>
        <taxon>Mortierellomycotina</taxon>
        <taxon>Mortierellomycetes</taxon>
        <taxon>Mortierellales</taxon>
        <taxon>Mortierellaceae</taxon>
        <taxon>Linnemannia</taxon>
    </lineage>
</organism>
<dbReference type="InterPro" id="IPR009465">
    <property type="entry name" value="Spondin_N"/>
</dbReference>
<protein>
    <recommendedName>
        <fullName evidence="1">Spondin domain-containing protein</fullName>
    </recommendedName>
</protein>
<dbReference type="OrthoDB" id="2963168at2759"/>
<dbReference type="Proteomes" id="UP000078512">
    <property type="component" value="Unassembled WGS sequence"/>
</dbReference>
<dbReference type="PROSITE" id="PS51020">
    <property type="entry name" value="SPONDIN"/>
    <property type="match status" value="1"/>
</dbReference>
<dbReference type="Gene3D" id="3.30.420.40">
    <property type="match status" value="2"/>
</dbReference>
<dbReference type="PANTHER" id="PTHR14187">
    <property type="entry name" value="ALPHA KINASE/ELONGATION FACTOR 2 KINASE"/>
    <property type="match status" value="1"/>
</dbReference>
<accession>A0A197KC00</accession>
<gene>
    <name evidence="2" type="ORF">K457DRAFT_66527</name>
</gene>
<evidence type="ECO:0000313" key="3">
    <source>
        <dbReference type="Proteomes" id="UP000078512"/>
    </source>
</evidence>
<dbReference type="SUPFAM" id="SSF53067">
    <property type="entry name" value="Actin-like ATPase domain"/>
    <property type="match status" value="2"/>
</dbReference>
<dbReference type="InterPro" id="IPR043129">
    <property type="entry name" value="ATPase_NBD"/>
</dbReference>
<sequence length="568" mass="63828">MSDLDDFPVLVSIDFGTTFSGCAYAYIPQDKIPKLISEWPNQTMYYAKTPTVSLYKKNKGKYEMSAWGGGSKLKKGMQKPEYIHLYKFKTHLDETADLPPWKSPITVPDAIADYLKAFHEYAAGEIEQQLGKRYTRERFRYCLTVPAMWSDKAKGVMRRAAIQAGLINKNDKEDRLMLVSEPEAAALYCERSCNEYDLKHGDRFLICDAGGGTVDLIVYDIAESAEGRNLSEVTKGHGATCGSMLIDLNFGNLLIKKFTMQGAKIQDDVTIPNLVEKFAFALKPLFNGKDDLHLELPWNSFFKSIKDPEAIGIDEDTMTFTAAELKEFVFDPVVTKVLELIRDQLDQARNCSAIFMVGGFGSSTYLLDCVKRAYGHKVRLISAPNRPEIAVVFGAVYAGLNPRKVTARATRRCYGVGVLYPFRVGIDPPTLMKRRVDGLMCRDRFSKFVSKGALVKVDECISHSYLLVYQGAEEAADFKISVYTIDGDPPQYVTDLHESAYISIPNPFTTADLPGDEVSCELKFYFGLSEVKVEATVLGKSYITRLQFNTDSHVSFQRQILFNSTREY</sequence>
<proteinExistence type="predicted"/>
<dbReference type="CDD" id="cd10229">
    <property type="entry name" value="ASKHA_NBD_HSP70_HSPA12"/>
    <property type="match status" value="1"/>
</dbReference>
<name>A0A197KC00_9FUNG</name>
<evidence type="ECO:0000259" key="1">
    <source>
        <dbReference type="PROSITE" id="PS51020"/>
    </source>
</evidence>
<dbReference type="STRING" id="1314771.A0A197KC00"/>
<feature type="domain" description="Spondin" evidence="1">
    <location>
        <begin position="1"/>
        <end position="43"/>
    </location>
</feature>
<reference evidence="2 3" key="1">
    <citation type="submission" date="2016-05" db="EMBL/GenBank/DDBJ databases">
        <title>Genome sequencing reveals origins of a unique bacterial endosymbiosis in the earliest lineages of terrestrial Fungi.</title>
        <authorList>
            <consortium name="DOE Joint Genome Institute"/>
            <person name="Uehling J."/>
            <person name="Gryganskyi A."/>
            <person name="Hameed K."/>
            <person name="Tschaplinski T."/>
            <person name="Misztal P."/>
            <person name="Wu S."/>
            <person name="Desiro A."/>
            <person name="Vande Pol N."/>
            <person name="Du Z.-Y."/>
            <person name="Zienkiewicz A."/>
            <person name="Zienkiewicz K."/>
            <person name="Morin E."/>
            <person name="Tisserant E."/>
            <person name="Splivallo R."/>
            <person name="Hainaut M."/>
            <person name="Henrissat B."/>
            <person name="Ohm R."/>
            <person name="Kuo A."/>
            <person name="Yan J."/>
            <person name="Lipzen A."/>
            <person name="Nolan M."/>
            <person name="Labutti K."/>
            <person name="Barry K."/>
            <person name="Goldstein A."/>
            <person name="Labbe J."/>
            <person name="Schadt C."/>
            <person name="Tuskan G."/>
            <person name="Grigoriev I."/>
            <person name="Martin F."/>
            <person name="Vilgalys R."/>
            <person name="Bonito G."/>
        </authorList>
    </citation>
    <scope>NUCLEOTIDE SEQUENCE [LARGE SCALE GENOMIC DNA]</scope>
    <source>
        <strain evidence="2 3">AG-77</strain>
    </source>
</reference>